<feature type="domain" description="SLC26A/SulP transporter" evidence="6">
    <location>
        <begin position="1"/>
        <end position="53"/>
    </location>
</feature>
<dbReference type="PANTHER" id="PTHR11814">
    <property type="entry name" value="SULFATE TRANSPORTER"/>
    <property type="match status" value="1"/>
</dbReference>
<proteinExistence type="predicted"/>
<dbReference type="GO" id="GO:0016020">
    <property type="term" value="C:membrane"/>
    <property type="evidence" value="ECO:0007669"/>
    <property type="project" value="UniProtKB-SubCell"/>
</dbReference>
<dbReference type="Pfam" id="PF00916">
    <property type="entry name" value="Sulfate_transp"/>
    <property type="match status" value="1"/>
</dbReference>
<name>A0A8K0CJE0_IGNLU</name>
<evidence type="ECO:0000313" key="7">
    <source>
        <dbReference type="EMBL" id="KAF2888473.1"/>
    </source>
</evidence>
<dbReference type="GO" id="GO:0055085">
    <property type="term" value="P:transmembrane transport"/>
    <property type="evidence" value="ECO:0007669"/>
    <property type="project" value="InterPro"/>
</dbReference>
<feature type="transmembrane region" description="Helical" evidence="5">
    <location>
        <begin position="53"/>
        <end position="81"/>
    </location>
</feature>
<gene>
    <name evidence="7" type="ORF">ILUMI_17701</name>
</gene>
<evidence type="ECO:0000256" key="5">
    <source>
        <dbReference type="SAM" id="Phobius"/>
    </source>
</evidence>
<accession>A0A8K0CJE0</accession>
<dbReference type="InterPro" id="IPR011547">
    <property type="entry name" value="SLC26A/SulP_dom"/>
</dbReference>
<keyword evidence="3 5" id="KW-1133">Transmembrane helix</keyword>
<keyword evidence="4 5" id="KW-0472">Membrane</keyword>
<dbReference type="OrthoDB" id="288203at2759"/>
<evidence type="ECO:0000256" key="3">
    <source>
        <dbReference type="ARBA" id="ARBA00022989"/>
    </source>
</evidence>
<evidence type="ECO:0000313" key="8">
    <source>
        <dbReference type="Proteomes" id="UP000801492"/>
    </source>
</evidence>
<evidence type="ECO:0000256" key="4">
    <source>
        <dbReference type="ARBA" id="ARBA00023136"/>
    </source>
</evidence>
<organism evidence="7 8">
    <name type="scientific">Ignelater luminosus</name>
    <name type="common">Cucubano</name>
    <name type="synonym">Pyrophorus luminosus</name>
    <dbReference type="NCBI Taxonomy" id="2038154"/>
    <lineage>
        <taxon>Eukaryota</taxon>
        <taxon>Metazoa</taxon>
        <taxon>Ecdysozoa</taxon>
        <taxon>Arthropoda</taxon>
        <taxon>Hexapoda</taxon>
        <taxon>Insecta</taxon>
        <taxon>Pterygota</taxon>
        <taxon>Neoptera</taxon>
        <taxon>Endopterygota</taxon>
        <taxon>Coleoptera</taxon>
        <taxon>Polyphaga</taxon>
        <taxon>Elateriformia</taxon>
        <taxon>Elateroidea</taxon>
        <taxon>Elateridae</taxon>
        <taxon>Agrypninae</taxon>
        <taxon>Pyrophorini</taxon>
        <taxon>Ignelater</taxon>
    </lineage>
</organism>
<reference evidence="7" key="1">
    <citation type="submission" date="2019-08" db="EMBL/GenBank/DDBJ databases">
        <title>The genome of the North American firefly Photinus pyralis.</title>
        <authorList>
            <consortium name="Photinus pyralis genome working group"/>
            <person name="Fallon T.R."/>
            <person name="Sander Lower S.E."/>
            <person name="Weng J.-K."/>
        </authorList>
    </citation>
    <scope>NUCLEOTIDE SEQUENCE</scope>
    <source>
        <strain evidence="7">TRF0915ILg1</strain>
        <tissue evidence="7">Whole body</tissue>
    </source>
</reference>
<dbReference type="EMBL" id="VTPC01076986">
    <property type="protein sequence ID" value="KAF2888473.1"/>
    <property type="molecule type" value="Genomic_DNA"/>
</dbReference>
<protein>
    <recommendedName>
        <fullName evidence="6">SLC26A/SulP transporter domain-containing protein</fullName>
    </recommendedName>
</protein>
<dbReference type="Proteomes" id="UP000801492">
    <property type="component" value="Unassembled WGS sequence"/>
</dbReference>
<dbReference type="AlphaFoldDB" id="A0A8K0CJE0"/>
<keyword evidence="8" id="KW-1185">Reference proteome</keyword>
<comment type="subcellular location">
    <subcellularLocation>
        <location evidence="1">Membrane</location>
        <topology evidence="1">Multi-pass membrane protein</topology>
    </subcellularLocation>
</comment>
<dbReference type="InterPro" id="IPR001902">
    <property type="entry name" value="SLC26A/SulP_fam"/>
</dbReference>
<feature type="transmembrane region" description="Helical" evidence="5">
    <location>
        <begin position="12"/>
        <end position="33"/>
    </location>
</feature>
<evidence type="ECO:0000256" key="1">
    <source>
        <dbReference type="ARBA" id="ARBA00004141"/>
    </source>
</evidence>
<keyword evidence="2 5" id="KW-0812">Transmembrane</keyword>
<evidence type="ECO:0000259" key="6">
    <source>
        <dbReference type="Pfam" id="PF00916"/>
    </source>
</evidence>
<comment type="caution">
    <text evidence="7">The sequence shown here is derived from an EMBL/GenBank/DDBJ whole genome shotgun (WGS) entry which is preliminary data.</text>
</comment>
<sequence length="254" mass="28330">MVLLALSFLTPYFAFIPKSSLAAVIICAVIFMIEYEVVQPMWRSNKKDLIPTFATFILCLGIGVEYGILVGVGINMVFLLYPSARPTMSVEKKISRHNVEYILITPGNSLYFPAIEFIKSSIGQAGLVSSHLPVVVDCRFILGADFTAAKGIAALINEFVSRKQPLYFLNPREEVITVFKGAVPDDFQYFASESDMDECLKIHKENQDLTEGSKLLQNIEEIGPIRYSMTELREIKCGENGTTSLNHRKTNDTG</sequence>
<evidence type="ECO:0000256" key="2">
    <source>
        <dbReference type="ARBA" id="ARBA00022692"/>
    </source>
</evidence>
<dbReference type="CDD" id="cd07042">
    <property type="entry name" value="STAS_SulP_like_sulfate_transporter"/>
    <property type="match status" value="1"/>
</dbReference>